<evidence type="ECO:0000256" key="2">
    <source>
        <dbReference type="ARBA" id="ARBA00022475"/>
    </source>
</evidence>
<dbReference type="Pfam" id="PF12696">
    <property type="entry name" value="TraG-D_C"/>
    <property type="match status" value="1"/>
</dbReference>
<evidence type="ECO:0000313" key="10">
    <source>
        <dbReference type="Proteomes" id="UP000636960"/>
    </source>
</evidence>
<evidence type="ECO:0000256" key="4">
    <source>
        <dbReference type="ARBA" id="ARBA00022989"/>
    </source>
</evidence>
<feature type="transmembrane region" description="Helical" evidence="7">
    <location>
        <begin position="32"/>
        <end position="52"/>
    </location>
</feature>
<name>A0A919KA91_9ACTN</name>
<comment type="caution">
    <text evidence="9">The sequence shown here is derived from an EMBL/GenBank/DDBJ whole genome shotgun (WGS) entry which is preliminary data.</text>
</comment>
<dbReference type="AlphaFoldDB" id="A0A919KA91"/>
<keyword evidence="4 7" id="KW-1133">Transmembrane helix</keyword>
<comment type="subcellular location">
    <subcellularLocation>
        <location evidence="1">Cell membrane</location>
        <topology evidence="1">Multi-pass membrane protein</topology>
    </subcellularLocation>
</comment>
<keyword evidence="5 7" id="KW-0472">Membrane</keyword>
<evidence type="ECO:0000256" key="6">
    <source>
        <dbReference type="SAM" id="MobiDB-lite"/>
    </source>
</evidence>
<dbReference type="PANTHER" id="PTHR37937">
    <property type="entry name" value="CONJUGATIVE TRANSFER: DNA TRANSPORT"/>
    <property type="match status" value="1"/>
</dbReference>
<feature type="region of interest" description="Disordered" evidence="6">
    <location>
        <begin position="532"/>
        <end position="573"/>
    </location>
</feature>
<evidence type="ECO:0000313" key="9">
    <source>
        <dbReference type="EMBL" id="GIF02348.1"/>
    </source>
</evidence>
<protein>
    <recommendedName>
        <fullName evidence="8">TraD/TraG TraM recognition site domain-containing protein</fullName>
    </recommendedName>
</protein>
<dbReference type="Proteomes" id="UP000636960">
    <property type="component" value="Unassembled WGS sequence"/>
</dbReference>
<dbReference type="InterPro" id="IPR051539">
    <property type="entry name" value="T4SS-coupling_protein"/>
</dbReference>
<keyword evidence="2" id="KW-1003">Cell membrane</keyword>
<feature type="domain" description="TraD/TraG TraM recognition site" evidence="8">
    <location>
        <begin position="388"/>
        <end position="501"/>
    </location>
</feature>
<dbReference type="EMBL" id="BOMV01000131">
    <property type="protein sequence ID" value="GIF02348.1"/>
    <property type="molecule type" value="Genomic_DNA"/>
</dbReference>
<dbReference type="RefSeq" id="WP_203791508.1">
    <property type="nucleotide sequence ID" value="NZ_BOMV01000131.1"/>
</dbReference>
<accession>A0A919KA91</accession>
<evidence type="ECO:0000256" key="3">
    <source>
        <dbReference type="ARBA" id="ARBA00022692"/>
    </source>
</evidence>
<evidence type="ECO:0000256" key="1">
    <source>
        <dbReference type="ARBA" id="ARBA00004651"/>
    </source>
</evidence>
<feature type="compositionally biased region" description="Low complexity" evidence="6">
    <location>
        <begin position="538"/>
        <end position="573"/>
    </location>
</feature>
<organism evidence="9 10">
    <name type="scientific">Paractinoplanes rishiriensis</name>
    <dbReference type="NCBI Taxonomy" id="1050105"/>
    <lineage>
        <taxon>Bacteria</taxon>
        <taxon>Bacillati</taxon>
        <taxon>Actinomycetota</taxon>
        <taxon>Actinomycetes</taxon>
        <taxon>Micromonosporales</taxon>
        <taxon>Micromonosporaceae</taxon>
        <taxon>Paractinoplanes</taxon>
    </lineage>
</organism>
<dbReference type="PANTHER" id="PTHR37937:SF1">
    <property type="entry name" value="CONJUGATIVE TRANSFER: DNA TRANSPORT"/>
    <property type="match status" value="1"/>
</dbReference>
<evidence type="ECO:0000256" key="7">
    <source>
        <dbReference type="SAM" id="Phobius"/>
    </source>
</evidence>
<dbReference type="Gene3D" id="3.40.50.300">
    <property type="entry name" value="P-loop containing nucleotide triphosphate hydrolases"/>
    <property type="match status" value="1"/>
</dbReference>
<sequence>MTLTAKTLARAVGAGLLLSTAGWMLAGHPGHRLHGAALILAGLAVGVLPVWLRLRRPGSTALIGRWDAHARRNAGTASRLDIWRTSSGWAMRRKAAVIRPSLASLPWWRRWRVPLRTFAVPLAKAGRQTVWTSGEESTLRIGIPGTGKTAELANRVIDAPGGVVTTSTATDLHDLTAPSRRGRGPVQVFNPGGLGGRASTLRWSPLSGCTDPATAARRAADLIGPLDTHGAEGARWAAQARRVLAVWLHAAALGGYRMADVQAWCADPDTAREAILTALKTSPRAAEMRQAAAQSVDMSARTRDGVMLAMAPALAWITLPSAAEVGDPEPDTSVFTVAELTGRRGTLYLLGDDDGTVGPLVAALVAEIAHQARRTAAGLPGGRLDPGLTFVLDEVALVCPTPLDRWMAELRKRSITIHAACQGLGQLRERWGKDGASMILNSAAAVLVYGGCKDAADLRAFTDLAGEREETTYTRDGDGRLTGTSTRRVPVIAPAMLAGLPNFHALLIRRGMPVALVRTPIVWKRRDVRKAVRRNAKPARPVPATAKPRPATTAARRPQPRPDTTARPARTAA</sequence>
<dbReference type="CDD" id="cd01127">
    <property type="entry name" value="TrwB_TraG_TraD_VirD4"/>
    <property type="match status" value="1"/>
</dbReference>
<keyword evidence="3 7" id="KW-0812">Transmembrane</keyword>
<dbReference type="SUPFAM" id="SSF52540">
    <property type="entry name" value="P-loop containing nucleoside triphosphate hydrolases"/>
    <property type="match status" value="1"/>
</dbReference>
<keyword evidence="10" id="KW-1185">Reference proteome</keyword>
<dbReference type="InterPro" id="IPR032689">
    <property type="entry name" value="TraG-D_C"/>
</dbReference>
<proteinExistence type="predicted"/>
<dbReference type="InterPro" id="IPR027417">
    <property type="entry name" value="P-loop_NTPase"/>
</dbReference>
<dbReference type="GO" id="GO:0005886">
    <property type="term" value="C:plasma membrane"/>
    <property type="evidence" value="ECO:0007669"/>
    <property type="project" value="UniProtKB-SubCell"/>
</dbReference>
<evidence type="ECO:0000256" key="5">
    <source>
        <dbReference type="ARBA" id="ARBA00023136"/>
    </source>
</evidence>
<reference evidence="9" key="1">
    <citation type="submission" date="2021-01" db="EMBL/GenBank/DDBJ databases">
        <title>Whole genome shotgun sequence of Actinoplanes rishiriensis NBRC 108556.</title>
        <authorList>
            <person name="Komaki H."/>
            <person name="Tamura T."/>
        </authorList>
    </citation>
    <scope>NUCLEOTIDE SEQUENCE</scope>
    <source>
        <strain evidence="9">NBRC 108556</strain>
    </source>
</reference>
<evidence type="ECO:0000259" key="8">
    <source>
        <dbReference type="Pfam" id="PF12696"/>
    </source>
</evidence>
<gene>
    <name evidence="9" type="ORF">Ari01nite_98120</name>
</gene>